<geneLocation type="mitochondrion" evidence="9"/>
<dbReference type="GO" id="GO:0003899">
    <property type="term" value="F:DNA-directed RNA polymerase activity"/>
    <property type="evidence" value="ECO:0007669"/>
    <property type="project" value="UniProtKB-EC"/>
</dbReference>
<evidence type="ECO:0000256" key="6">
    <source>
        <dbReference type="ARBA" id="ARBA00023163"/>
    </source>
</evidence>
<keyword evidence="3 9" id="KW-0240">DNA-directed RNA polymerase</keyword>
<dbReference type="PANTHER" id="PTHR10102">
    <property type="entry name" value="DNA-DIRECTED RNA POLYMERASE, MITOCHONDRIAL"/>
    <property type="match status" value="1"/>
</dbReference>
<keyword evidence="6" id="KW-0804">Transcription</keyword>
<sequence length="184" mass="21458">MSKVMNEFDLDIEWSTPTGVEEHQRYLKTVLKRKLRLNNKVSILRQYSKTDLDKQKQTNAIIPNIIHSLVANHLMKVIINFAQMIEKSLITVHDCFGTHPNNSNILREIVKCEFAELYSDGEFINNFHEKNLRRLMEAGYPVTFDQEYKIFFVQNGKKRIIIPNPPSIGGFDINLVKDSVYMIN</sequence>
<dbReference type="RefSeq" id="YP_009493061.1">
    <property type="nucleotide sequence ID" value="NC_037936.1"/>
</dbReference>
<reference evidence="9" key="1">
    <citation type="journal article" date="2019" name="Int. J. Biol. Macromol.">
        <title>The complete mitochondrial genomes of five important medicinal Ganoderma species: Features, evolution, and phylogeny.</title>
        <authorList>
            <person name="Li Q."/>
            <person name="Xiang D."/>
            <person name="Wan Y."/>
            <person name="Wu Q."/>
            <person name="Wu X."/>
            <person name="Ma C."/>
            <person name="Song Y."/>
            <person name="Zhao G."/>
            <person name="Huang W."/>
        </authorList>
    </citation>
    <scope>NUCLEOTIDE SEQUENCE</scope>
</reference>
<keyword evidence="4" id="KW-0808">Transferase</keyword>
<evidence type="ECO:0000256" key="3">
    <source>
        <dbReference type="ARBA" id="ARBA00022478"/>
    </source>
</evidence>
<dbReference type="InterPro" id="IPR002092">
    <property type="entry name" value="DNA-dir_Rpol_phage-type"/>
</dbReference>
<protein>
    <recommendedName>
        <fullName evidence="2">DNA-directed RNA polymerase</fullName>
        <ecNumber evidence="2">2.7.7.6</ecNumber>
    </recommendedName>
</protein>
<dbReference type="GO" id="GO:0034245">
    <property type="term" value="C:mitochondrial DNA-directed RNA polymerase complex"/>
    <property type="evidence" value="ECO:0007669"/>
    <property type="project" value="TreeGrafter"/>
</dbReference>
<gene>
    <name evidence="9" type="primary">orf184</name>
</gene>
<dbReference type="SUPFAM" id="SSF56672">
    <property type="entry name" value="DNA/RNA polymerases"/>
    <property type="match status" value="1"/>
</dbReference>
<evidence type="ECO:0000256" key="1">
    <source>
        <dbReference type="ARBA" id="ARBA00009493"/>
    </source>
</evidence>
<dbReference type="InterPro" id="IPR043502">
    <property type="entry name" value="DNA/RNA_pol_sf"/>
</dbReference>
<organism evidence="9">
    <name type="scientific">Ganoderma tsugae</name>
    <name type="common">Hemlock varnish shelf mushroom</name>
    <name type="synonym">Polyporus tsugae</name>
    <dbReference type="NCBI Taxonomy" id="2075311"/>
    <lineage>
        <taxon>Eukaryota</taxon>
        <taxon>Fungi</taxon>
        <taxon>Dikarya</taxon>
        <taxon>Basidiomycota</taxon>
        <taxon>Agaricomycotina</taxon>
        <taxon>Agaricomycetes</taxon>
        <taxon>Polyporales</taxon>
        <taxon>Polyporaceae</taxon>
        <taxon>Polyporus</taxon>
    </lineage>
</organism>
<dbReference type="GO" id="GO:0003677">
    <property type="term" value="F:DNA binding"/>
    <property type="evidence" value="ECO:0007669"/>
    <property type="project" value="InterPro"/>
</dbReference>
<dbReference type="InterPro" id="IPR046950">
    <property type="entry name" value="DNA-dir_Rpol_C_phage-type"/>
</dbReference>
<evidence type="ECO:0000256" key="5">
    <source>
        <dbReference type="ARBA" id="ARBA00022695"/>
    </source>
</evidence>
<dbReference type="Gene3D" id="3.30.70.370">
    <property type="match status" value="1"/>
</dbReference>
<feature type="domain" description="DNA-directed RNA polymerase C-terminal" evidence="8">
    <location>
        <begin position="6"/>
        <end position="183"/>
    </location>
</feature>
<evidence type="ECO:0000256" key="2">
    <source>
        <dbReference type="ARBA" id="ARBA00012418"/>
    </source>
</evidence>
<dbReference type="GeneID" id="36953206"/>
<keyword evidence="9" id="KW-0496">Mitochondrion</keyword>
<name>A0A2S1WB95_GANTS</name>
<evidence type="ECO:0000256" key="7">
    <source>
        <dbReference type="ARBA" id="ARBA00048552"/>
    </source>
</evidence>
<dbReference type="Pfam" id="PF00940">
    <property type="entry name" value="RNA_pol"/>
    <property type="match status" value="1"/>
</dbReference>
<dbReference type="AlphaFoldDB" id="A0A2S1WB95"/>
<comment type="catalytic activity">
    <reaction evidence="7">
        <text>RNA(n) + a ribonucleoside 5'-triphosphate = RNA(n+1) + diphosphate</text>
        <dbReference type="Rhea" id="RHEA:21248"/>
        <dbReference type="Rhea" id="RHEA-COMP:14527"/>
        <dbReference type="Rhea" id="RHEA-COMP:17342"/>
        <dbReference type="ChEBI" id="CHEBI:33019"/>
        <dbReference type="ChEBI" id="CHEBI:61557"/>
        <dbReference type="ChEBI" id="CHEBI:140395"/>
        <dbReference type="EC" id="2.7.7.6"/>
    </reaction>
</comment>
<dbReference type="EMBL" id="MH252533">
    <property type="protein sequence ID" value="AWJ63856.1"/>
    <property type="molecule type" value="Genomic_DNA"/>
</dbReference>
<proteinExistence type="inferred from homology"/>
<evidence type="ECO:0000259" key="8">
    <source>
        <dbReference type="Pfam" id="PF00940"/>
    </source>
</evidence>
<evidence type="ECO:0000313" key="9">
    <source>
        <dbReference type="EMBL" id="AWJ63856.1"/>
    </source>
</evidence>
<dbReference type="GO" id="GO:0006390">
    <property type="term" value="P:mitochondrial transcription"/>
    <property type="evidence" value="ECO:0007669"/>
    <property type="project" value="TreeGrafter"/>
</dbReference>
<keyword evidence="5" id="KW-0548">Nucleotidyltransferase</keyword>
<comment type="similarity">
    <text evidence="1">Belongs to the phage and mitochondrial RNA polymerase family.</text>
</comment>
<evidence type="ECO:0000256" key="4">
    <source>
        <dbReference type="ARBA" id="ARBA00022679"/>
    </source>
</evidence>
<accession>A0A2S1WB95</accession>
<dbReference type="PANTHER" id="PTHR10102:SF0">
    <property type="entry name" value="DNA-DIRECTED RNA POLYMERASE, MITOCHONDRIAL"/>
    <property type="match status" value="1"/>
</dbReference>
<dbReference type="EC" id="2.7.7.6" evidence="2"/>